<gene>
    <name evidence="9" type="ORF">HD842_002685</name>
</gene>
<evidence type="ECO:0000256" key="5">
    <source>
        <dbReference type="ARBA" id="ARBA00022692"/>
    </source>
</evidence>
<feature type="transmembrane region" description="Helical" evidence="8">
    <location>
        <begin position="158"/>
        <end position="180"/>
    </location>
</feature>
<dbReference type="Proteomes" id="UP000540787">
    <property type="component" value="Unassembled WGS sequence"/>
</dbReference>
<keyword evidence="10" id="KW-1185">Reference proteome</keyword>
<comment type="subcellular location">
    <subcellularLocation>
        <location evidence="1">Cell membrane</location>
        <topology evidence="1">Multi-pass membrane protein</topology>
    </subcellularLocation>
</comment>
<feature type="transmembrane region" description="Helical" evidence="8">
    <location>
        <begin position="220"/>
        <end position="238"/>
    </location>
</feature>
<comment type="similarity">
    <text evidence="2">Belongs to the autoinducer-2 exporter (AI-2E) (TC 2.A.86) family.</text>
</comment>
<evidence type="ECO:0000256" key="4">
    <source>
        <dbReference type="ARBA" id="ARBA00022475"/>
    </source>
</evidence>
<evidence type="ECO:0000313" key="9">
    <source>
        <dbReference type="EMBL" id="MBB6134543.1"/>
    </source>
</evidence>
<dbReference type="GO" id="GO:0005886">
    <property type="term" value="C:plasma membrane"/>
    <property type="evidence" value="ECO:0007669"/>
    <property type="project" value="UniProtKB-SubCell"/>
</dbReference>
<sequence>MSTHLDPAHGPERAGPVVWTGIIGGTCLLLLVVQKLLWLALPFIFGAVLYYILLGPMQRMVRSGFGRNAAALWVCTLFFALTALALTAAMAWSDGPEEDSWEATISLYLDGGVAFVRNSMGLLEAKFPLLAEMRLTSTVNRAFTDYTSDFAQNHLGDIVVGIVTWVPSLFLAPFLSFFLLRDGVRFKKFLARAVPNAYFEPALYLLHEVDQTARRYFEGLLKLTVLDTIVLALGLWIIGVSSPLLLGLISAVLAWVPFVGSIAGCALVVIVASTDAPGNPLMAYGAIGVFVLVRLLDDFIFMPATLGRSLHIHPLVTVLMIFVGGMLAGVVGLMLVLPLLGVVMVIGETLGVLVTHPRLRARHRYANSLRTRQASMDLDIARERRGAPTPNAKLKTKP</sequence>
<keyword evidence="4" id="KW-1003">Cell membrane</keyword>
<reference evidence="9 10" key="1">
    <citation type="submission" date="2020-08" db="EMBL/GenBank/DDBJ databases">
        <title>The Agave Microbiome: Exploring the role of microbial communities in plant adaptations to desert environments.</title>
        <authorList>
            <person name="Partida-Martinez L.P."/>
        </authorList>
    </citation>
    <scope>NUCLEOTIDE SEQUENCE [LARGE SCALE GENOMIC DNA]</scope>
    <source>
        <strain evidence="9 10">AT3.2</strain>
    </source>
</reference>
<keyword evidence="7 8" id="KW-0472">Membrane</keyword>
<feature type="transmembrane region" description="Helical" evidence="8">
    <location>
        <begin position="321"/>
        <end position="354"/>
    </location>
</feature>
<name>A0A7W9X135_9BURK</name>
<dbReference type="RefSeq" id="WP_370660833.1">
    <property type="nucleotide sequence ID" value="NZ_JACHBX010000002.1"/>
</dbReference>
<proteinExistence type="inferred from homology"/>
<keyword evidence="6 8" id="KW-1133">Transmembrane helix</keyword>
<evidence type="ECO:0000256" key="1">
    <source>
        <dbReference type="ARBA" id="ARBA00004651"/>
    </source>
</evidence>
<dbReference type="PANTHER" id="PTHR21716:SF53">
    <property type="entry name" value="PERMEASE PERM-RELATED"/>
    <property type="match status" value="1"/>
</dbReference>
<evidence type="ECO:0000256" key="3">
    <source>
        <dbReference type="ARBA" id="ARBA00022448"/>
    </source>
</evidence>
<dbReference type="InterPro" id="IPR002549">
    <property type="entry name" value="AI-2E-like"/>
</dbReference>
<dbReference type="PANTHER" id="PTHR21716">
    <property type="entry name" value="TRANSMEMBRANE PROTEIN"/>
    <property type="match status" value="1"/>
</dbReference>
<evidence type="ECO:0000313" key="10">
    <source>
        <dbReference type="Proteomes" id="UP000540787"/>
    </source>
</evidence>
<feature type="transmembrane region" description="Helical" evidence="8">
    <location>
        <begin position="281"/>
        <end position="301"/>
    </location>
</feature>
<feature type="transmembrane region" description="Helical" evidence="8">
    <location>
        <begin position="69"/>
        <end position="92"/>
    </location>
</feature>
<evidence type="ECO:0000256" key="8">
    <source>
        <dbReference type="SAM" id="Phobius"/>
    </source>
</evidence>
<keyword evidence="5 8" id="KW-0812">Transmembrane</keyword>
<keyword evidence="3" id="KW-0813">Transport</keyword>
<accession>A0A7W9X135</accession>
<protein>
    <submittedName>
        <fullName evidence="9">Putative PurR-regulated permease PerM</fullName>
    </submittedName>
</protein>
<feature type="transmembrane region" description="Helical" evidence="8">
    <location>
        <begin position="244"/>
        <end position="269"/>
    </location>
</feature>
<evidence type="ECO:0000256" key="6">
    <source>
        <dbReference type="ARBA" id="ARBA00022989"/>
    </source>
</evidence>
<dbReference type="AlphaFoldDB" id="A0A7W9X135"/>
<comment type="caution">
    <text evidence="9">The sequence shown here is derived from an EMBL/GenBank/DDBJ whole genome shotgun (WGS) entry which is preliminary data.</text>
</comment>
<evidence type="ECO:0000256" key="7">
    <source>
        <dbReference type="ARBA" id="ARBA00023136"/>
    </source>
</evidence>
<dbReference type="EMBL" id="JACHBX010000002">
    <property type="protein sequence ID" value="MBB6134543.1"/>
    <property type="molecule type" value="Genomic_DNA"/>
</dbReference>
<evidence type="ECO:0000256" key="2">
    <source>
        <dbReference type="ARBA" id="ARBA00009773"/>
    </source>
</evidence>
<feature type="transmembrane region" description="Helical" evidence="8">
    <location>
        <begin position="36"/>
        <end position="57"/>
    </location>
</feature>
<organism evidence="9 10">
    <name type="scientific">Massilia aurea</name>
    <dbReference type="NCBI Taxonomy" id="373040"/>
    <lineage>
        <taxon>Bacteria</taxon>
        <taxon>Pseudomonadati</taxon>
        <taxon>Pseudomonadota</taxon>
        <taxon>Betaproteobacteria</taxon>
        <taxon>Burkholderiales</taxon>
        <taxon>Oxalobacteraceae</taxon>
        <taxon>Telluria group</taxon>
        <taxon>Massilia</taxon>
    </lineage>
</organism>
<dbReference type="Pfam" id="PF01594">
    <property type="entry name" value="AI-2E_transport"/>
    <property type="match status" value="1"/>
</dbReference>